<dbReference type="OrthoDB" id="1814150at2"/>
<reference evidence="1 2" key="1">
    <citation type="submission" date="2014-07" db="EMBL/GenBank/DDBJ databases">
        <title>Epilithonimonas lactis LMG 22401 Genome.</title>
        <authorList>
            <person name="Pipes S.E."/>
            <person name="Stropko S.J."/>
        </authorList>
    </citation>
    <scope>NUCLEOTIDE SEQUENCE [LARGE SCALE GENOMIC DNA]</scope>
    <source>
        <strain evidence="1 2">LMG 24401</strain>
    </source>
</reference>
<proteinExistence type="predicted"/>
<dbReference type="Pfam" id="PF15428">
    <property type="entry name" value="Imm26"/>
    <property type="match status" value="1"/>
</dbReference>
<evidence type="ECO:0000313" key="2">
    <source>
        <dbReference type="Proteomes" id="UP000028623"/>
    </source>
</evidence>
<organism evidence="1 2">
    <name type="scientific">Epilithonimonas lactis</name>
    <dbReference type="NCBI Taxonomy" id="421072"/>
    <lineage>
        <taxon>Bacteria</taxon>
        <taxon>Pseudomonadati</taxon>
        <taxon>Bacteroidota</taxon>
        <taxon>Flavobacteriia</taxon>
        <taxon>Flavobacteriales</taxon>
        <taxon>Weeksellaceae</taxon>
        <taxon>Chryseobacterium group</taxon>
        <taxon>Epilithonimonas</taxon>
    </lineage>
</organism>
<dbReference type="Proteomes" id="UP000028623">
    <property type="component" value="Unassembled WGS sequence"/>
</dbReference>
<dbReference type="STRING" id="421072.SAMN04488097_3606"/>
<comment type="caution">
    <text evidence="1">The sequence shown here is derived from an EMBL/GenBank/DDBJ whole genome shotgun (WGS) entry which is preliminary data.</text>
</comment>
<accession>A0A085B8X5</accession>
<evidence type="ECO:0008006" key="3">
    <source>
        <dbReference type="Google" id="ProtNLM"/>
    </source>
</evidence>
<protein>
    <recommendedName>
        <fullName evidence="3">Immunity protein 26</fullName>
    </recommendedName>
</protein>
<evidence type="ECO:0000313" key="1">
    <source>
        <dbReference type="EMBL" id="KFC18920.1"/>
    </source>
</evidence>
<name>A0A085B8X5_9FLAO</name>
<dbReference type="eggNOG" id="ENOG502Z7N6">
    <property type="taxonomic scope" value="Bacteria"/>
</dbReference>
<dbReference type="InterPro" id="IPR029278">
    <property type="entry name" value="Imm26"/>
</dbReference>
<keyword evidence="2" id="KW-1185">Reference proteome</keyword>
<dbReference type="RefSeq" id="WP_034978142.1">
    <property type="nucleotide sequence ID" value="NZ_FOFI01000005.1"/>
</dbReference>
<sequence length="386" mass="45388">MEKIIFELSNEQRQYLGLTPVENNWELVKLFDSYVYFDGDIIRKEITVNEQAYTERDLNEKTAEHRTILLPKTEKGKPKKLNYTATQSFKGIGVYFSFSSDYLTISNYTTQTTYYSENFEDKKLDYLKIWLEKWISETTSGDLAEITAFKNADRKHCKFQEGDFFAFKIDRRNYAFGRILIDVSKRTKTDNLKENKNYGLTHLMGKALIVKLYHKISNNLDVDLNELSKTLALPSQAVMDNQFYYGEKFVIGHKSLEMSEYDMLISYSKSISSDEKNLIYLQYGFIYKEMNISKFDKYLKIEDKSLYGGYNENPFRKEGIGFGLDIEELKECIAEKSNKPYWNSNHRYDIKYDLRNPINLDTKREIFSAFGLDADKTYEQNLALTK</sequence>
<dbReference type="AlphaFoldDB" id="A0A085B8X5"/>
<gene>
    <name evidence="1" type="ORF">IO89_15435</name>
</gene>
<dbReference type="EMBL" id="JPLY01000005">
    <property type="protein sequence ID" value="KFC18920.1"/>
    <property type="molecule type" value="Genomic_DNA"/>
</dbReference>